<keyword evidence="1" id="KW-0472">Membrane</keyword>
<sequence>MSKSSKKGQVKMELDYEKIINTPEFKSLIKRKRNFSTPYIIFFFVAFFTLPILTGYTTILENRAIGWMTWTWVYSLLMFVMVWLLTSIYMNKAKSFDKDVEEILKKNVFK</sequence>
<accession>A0A921FZL5</accession>
<gene>
    <name evidence="2" type="ORF">K8V56_09295</name>
</gene>
<dbReference type="InterPro" id="IPR007436">
    <property type="entry name" value="DUF485"/>
</dbReference>
<reference evidence="2" key="2">
    <citation type="submission" date="2021-09" db="EMBL/GenBank/DDBJ databases">
        <authorList>
            <person name="Gilroy R."/>
        </authorList>
    </citation>
    <scope>NUCLEOTIDE SEQUENCE</scope>
    <source>
        <strain evidence="2">CHK171-7178</strain>
    </source>
</reference>
<dbReference type="Proteomes" id="UP000698173">
    <property type="component" value="Unassembled WGS sequence"/>
</dbReference>
<proteinExistence type="predicted"/>
<keyword evidence="1" id="KW-1133">Transmembrane helix</keyword>
<comment type="caution">
    <text evidence="2">The sequence shown here is derived from an EMBL/GenBank/DDBJ whole genome shotgun (WGS) entry which is preliminary data.</text>
</comment>
<feature type="transmembrane region" description="Helical" evidence="1">
    <location>
        <begin position="39"/>
        <end position="59"/>
    </location>
</feature>
<evidence type="ECO:0000313" key="2">
    <source>
        <dbReference type="EMBL" id="HJF31956.1"/>
    </source>
</evidence>
<dbReference type="Pfam" id="PF04341">
    <property type="entry name" value="DUF485"/>
    <property type="match status" value="1"/>
</dbReference>
<protein>
    <submittedName>
        <fullName evidence="2">DUF485 domain-containing protein</fullName>
    </submittedName>
</protein>
<dbReference type="EMBL" id="DYWT01000154">
    <property type="protein sequence ID" value="HJF31956.1"/>
    <property type="molecule type" value="Genomic_DNA"/>
</dbReference>
<evidence type="ECO:0000313" key="3">
    <source>
        <dbReference type="Proteomes" id="UP000698173"/>
    </source>
</evidence>
<reference evidence="2" key="1">
    <citation type="journal article" date="2021" name="PeerJ">
        <title>Extensive microbial diversity within the chicken gut microbiome revealed by metagenomics and culture.</title>
        <authorList>
            <person name="Gilroy R."/>
            <person name="Ravi A."/>
            <person name="Getino M."/>
            <person name="Pursley I."/>
            <person name="Horton D.L."/>
            <person name="Alikhan N.F."/>
            <person name="Baker D."/>
            <person name="Gharbi K."/>
            <person name="Hall N."/>
            <person name="Watson M."/>
            <person name="Adriaenssens E.M."/>
            <person name="Foster-Nyarko E."/>
            <person name="Jarju S."/>
            <person name="Secka A."/>
            <person name="Antonio M."/>
            <person name="Oren A."/>
            <person name="Chaudhuri R.R."/>
            <person name="La Ragione R."/>
            <person name="Hildebrand F."/>
            <person name="Pallen M.J."/>
        </authorList>
    </citation>
    <scope>NUCLEOTIDE SEQUENCE</scope>
    <source>
        <strain evidence="2">CHK171-7178</strain>
    </source>
</reference>
<dbReference type="PANTHER" id="PTHR38441">
    <property type="entry name" value="INTEGRAL MEMBRANE PROTEIN-RELATED"/>
    <property type="match status" value="1"/>
</dbReference>
<dbReference type="PANTHER" id="PTHR38441:SF1">
    <property type="entry name" value="MEMBRANE PROTEIN"/>
    <property type="match status" value="1"/>
</dbReference>
<dbReference type="AlphaFoldDB" id="A0A921FZL5"/>
<organism evidence="2 3">
    <name type="scientific">Sporosarcina psychrophila</name>
    <name type="common">Bacillus psychrophilus</name>
    <dbReference type="NCBI Taxonomy" id="1476"/>
    <lineage>
        <taxon>Bacteria</taxon>
        <taxon>Bacillati</taxon>
        <taxon>Bacillota</taxon>
        <taxon>Bacilli</taxon>
        <taxon>Bacillales</taxon>
        <taxon>Caryophanaceae</taxon>
        <taxon>Sporosarcina</taxon>
    </lineage>
</organism>
<evidence type="ECO:0000256" key="1">
    <source>
        <dbReference type="SAM" id="Phobius"/>
    </source>
</evidence>
<name>A0A921FZL5_SPOPS</name>
<keyword evidence="1" id="KW-0812">Transmembrane</keyword>
<feature type="transmembrane region" description="Helical" evidence="1">
    <location>
        <begin position="71"/>
        <end position="90"/>
    </location>
</feature>